<proteinExistence type="inferred from homology"/>
<keyword evidence="4" id="KW-0460">Magnesium</keyword>
<dbReference type="Gene3D" id="3.40.50.1000">
    <property type="entry name" value="HAD superfamily/HAD-like"/>
    <property type="match status" value="1"/>
</dbReference>
<dbReference type="EMBL" id="JSAM01000026">
    <property type="protein sequence ID" value="KIA78350.1"/>
    <property type="molecule type" value="Genomic_DNA"/>
</dbReference>
<dbReference type="GO" id="GO:0004805">
    <property type="term" value="F:trehalose-phosphatase activity"/>
    <property type="evidence" value="ECO:0007669"/>
    <property type="project" value="UniProtKB-EC"/>
</dbReference>
<dbReference type="InterPro" id="IPR036412">
    <property type="entry name" value="HAD-like_sf"/>
</dbReference>
<dbReference type="EC" id="3.1.3.12" evidence="4"/>
<dbReference type="GO" id="GO:0005992">
    <property type="term" value="P:trehalose biosynthetic process"/>
    <property type="evidence" value="ECO:0007669"/>
    <property type="project" value="UniProtKB-UniPathway"/>
</dbReference>
<sequence>MMNVLERFFSELSAKKKCLFLLDYDGTLAPLLADRSQAFPYEGVKERLQDLSDYKNYRMVIISGRSLEDLERFLKSIDPRLELWGSHGLEHLNQSGQRKCEPIDPSIQEGLQKALEACLLYCPSQRCEIKPFGIAFHWRGIDEKAREKIKQVILPDWEKITQAYPLHIYQFDGGLELKPRDRNKGDVVKELLQNTPSDVPVVYMGDDQTDEDAFKVLGERGLKVLVRKEFRPTLADVHLVPPEELLTFFDRCKSMA</sequence>
<evidence type="ECO:0000256" key="1">
    <source>
        <dbReference type="ARBA" id="ARBA00005199"/>
    </source>
</evidence>
<organism evidence="5 6">
    <name type="scientific">Parachlamydia acanthamoebae</name>
    <dbReference type="NCBI Taxonomy" id="83552"/>
    <lineage>
        <taxon>Bacteria</taxon>
        <taxon>Pseudomonadati</taxon>
        <taxon>Chlamydiota</taxon>
        <taxon>Chlamydiia</taxon>
        <taxon>Parachlamydiales</taxon>
        <taxon>Parachlamydiaceae</taxon>
        <taxon>Parachlamydia</taxon>
    </lineage>
</organism>
<comment type="function">
    <text evidence="4">Removes the phosphate from trehalose 6-phosphate to produce free trehalose.</text>
</comment>
<dbReference type="Proteomes" id="UP000031307">
    <property type="component" value="Unassembled WGS sequence"/>
</dbReference>
<dbReference type="PANTHER" id="PTHR43768:SF3">
    <property type="entry name" value="TREHALOSE 6-PHOSPHATE PHOSPHATASE"/>
    <property type="match status" value="1"/>
</dbReference>
<accession>A0A0C1CBQ6</accession>
<evidence type="ECO:0000256" key="4">
    <source>
        <dbReference type="RuleBase" id="RU361117"/>
    </source>
</evidence>
<evidence type="ECO:0000256" key="3">
    <source>
        <dbReference type="ARBA" id="ARBA00022801"/>
    </source>
</evidence>
<dbReference type="Pfam" id="PF02358">
    <property type="entry name" value="Trehalose_PPase"/>
    <property type="match status" value="1"/>
</dbReference>
<dbReference type="UniPathway" id="UPA00299"/>
<dbReference type="NCBIfam" id="TIGR01484">
    <property type="entry name" value="HAD-SF-IIB"/>
    <property type="match status" value="1"/>
</dbReference>
<dbReference type="Gene3D" id="3.30.70.1020">
    <property type="entry name" value="Trehalose-6-phosphate phosphatase related protein, domain 2"/>
    <property type="match status" value="1"/>
</dbReference>
<comment type="catalytic activity">
    <reaction evidence="4">
        <text>alpha,alpha-trehalose 6-phosphate + H2O = alpha,alpha-trehalose + phosphate</text>
        <dbReference type="Rhea" id="RHEA:23420"/>
        <dbReference type="ChEBI" id="CHEBI:15377"/>
        <dbReference type="ChEBI" id="CHEBI:16551"/>
        <dbReference type="ChEBI" id="CHEBI:43474"/>
        <dbReference type="ChEBI" id="CHEBI:58429"/>
        <dbReference type="EC" id="3.1.3.12"/>
    </reaction>
</comment>
<comment type="pathway">
    <text evidence="1 4">Glycan biosynthesis; trehalose biosynthesis.</text>
</comment>
<evidence type="ECO:0000313" key="5">
    <source>
        <dbReference type="EMBL" id="KIA78350.1"/>
    </source>
</evidence>
<comment type="caution">
    <text evidence="5">The sequence shown here is derived from an EMBL/GenBank/DDBJ whole genome shotgun (WGS) entry which is preliminary data.</text>
</comment>
<keyword evidence="3 4" id="KW-0378">Hydrolase</keyword>
<dbReference type="SUPFAM" id="SSF56784">
    <property type="entry name" value="HAD-like"/>
    <property type="match status" value="1"/>
</dbReference>
<dbReference type="InterPro" id="IPR003337">
    <property type="entry name" value="Trehalose_PPase"/>
</dbReference>
<dbReference type="PATRIC" id="fig|83552.4.peg.471"/>
<dbReference type="InterPro" id="IPR023214">
    <property type="entry name" value="HAD_sf"/>
</dbReference>
<evidence type="ECO:0000313" key="6">
    <source>
        <dbReference type="Proteomes" id="UP000031307"/>
    </source>
</evidence>
<protein>
    <recommendedName>
        <fullName evidence="4">Trehalose 6-phosphate phosphatase</fullName>
        <ecNumber evidence="4">3.1.3.12</ecNumber>
    </recommendedName>
</protein>
<dbReference type="InterPro" id="IPR006379">
    <property type="entry name" value="HAD-SF_hydro_IIB"/>
</dbReference>
<evidence type="ECO:0000256" key="2">
    <source>
        <dbReference type="ARBA" id="ARBA00008770"/>
    </source>
</evidence>
<comment type="similarity">
    <text evidence="2 4">Belongs to the trehalose phosphatase family.</text>
</comment>
<dbReference type="AlphaFoldDB" id="A0A0C1CBQ6"/>
<dbReference type="PANTHER" id="PTHR43768">
    <property type="entry name" value="TREHALOSE 6-PHOSPHATE PHOSPHATASE"/>
    <property type="match status" value="1"/>
</dbReference>
<keyword evidence="4" id="KW-0479">Metal-binding</keyword>
<comment type="cofactor">
    <cofactor evidence="4">
        <name>Mg(2+)</name>
        <dbReference type="ChEBI" id="CHEBI:18420"/>
    </cofactor>
</comment>
<gene>
    <name evidence="5" type="primary">tpp4</name>
    <name evidence="5" type="ORF">DB43_EF00320</name>
</gene>
<reference evidence="5 6" key="1">
    <citation type="journal article" date="2014" name="Mol. Biol. Evol.">
        <title>Massive expansion of Ubiquitination-related gene families within the Chlamydiae.</title>
        <authorList>
            <person name="Domman D."/>
            <person name="Collingro A."/>
            <person name="Lagkouvardos I."/>
            <person name="Gehre L."/>
            <person name="Weinmaier T."/>
            <person name="Rattei T."/>
            <person name="Subtil A."/>
            <person name="Horn M."/>
        </authorList>
    </citation>
    <scope>NUCLEOTIDE SEQUENCE [LARGE SCALE GENOMIC DNA]</scope>
    <source>
        <strain evidence="5 6">OEW1</strain>
    </source>
</reference>
<dbReference type="InterPro" id="IPR044651">
    <property type="entry name" value="OTSB-like"/>
</dbReference>
<dbReference type="GO" id="GO:0046872">
    <property type="term" value="F:metal ion binding"/>
    <property type="evidence" value="ECO:0007669"/>
    <property type="project" value="UniProtKB-KW"/>
</dbReference>
<dbReference type="NCBIfam" id="TIGR00685">
    <property type="entry name" value="T6PP"/>
    <property type="match status" value="1"/>
</dbReference>
<name>A0A0C1CBQ6_9BACT</name>